<dbReference type="AlphaFoldDB" id="A0A123SWU8"/>
<evidence type="ECO:0000313" key="2">
    <source>
        <dbReference type="Proteomes" id="UP000073434"/>
    </source>
</evidence>
<reference evidence="1 2" key="1">
    <citation type="submission" date="2016-02" db="EMBL/GenBank/DDBJ databases">
        <authorList>
            <consortium name="Pathogen Informatics"/>
        </authorList>
    </citation>
    <scope>NUCLEOTIDE SEQUENCE [LARGE SCALE GENOMIC DNA]</scope>
    <source>
        <strain evidence="1 2">LSS23</strain>
    </source>
</reference>
<dbReference type="RefSeq" id="WP_044688198.1">
    <property type="nucleotide sequence ID" value="NZ_CECY01000047.1"/>
</dbReference>
<name>A0A123SWU8_STRSU</name>
<gene>
    <name evidence="1" type="ORF">ERS132385_02303</name>
</gene>
<dbReference type="Proteomes" id="UP000073434">
    <property type="component" value="Unassembled WGS sequence"/>
</dbReference>
<evidence type="ECO:0000313" key="1">
    <source>
        <dbReference type="EMBL" id="CYV06573.1"/>
    </source>
</evidence>
<accession>A0A123SWU8</accession>
<proteinExistence type="predicted"/>
<protein>
    <submittedName>
        <fullName evidence="1">Uncharacterized protein</fullName>
    </submittedName>
</protein>
<organism evidence="1 2">
    <name type="scientific">Streptococcus suis</name>
    <dbReference type="NCBI Taxonomy" id="1307"/>
    <lineage>
        <taxon>Bacteria</taxon>
        <taxon>Bacillati</taxon>
        <taxon>Bacillota</taxon>
        <taxon>Bacilli</taxon>
        <taxon>Lactobacillales</taxon>
        <taxon>Streptococcaceae</taxon>
        <taxon>Streptococcus</taxon>
    </lineage>
</organism>
<sequence length="86" mass="9865">MIILVHDNSVINMMGQAKGFEPILYTLDELQNTSFQSALDSHSQAEPVGYTEKMSPLYFGFRKRDDRGKYRVYTREVAEKLSKGSE</sequence>
<dbReference type="EMBL" id="FIFW01000049">
    <property type="protein sequence ID" value="CYV06573.1"/>
    <property type="molecule type" value="Genomic_DNA"/>
</dbReference>